<keyword evidence="3" id="KW-0274">FAD</keyword>
<dbReference type="OrthoDB" id="4246007at2"/>
<dbReference type="PANTHER" id="PTHR43004:SF19">
    <property type="entry name" value="BINDING MONOOXYGENASE, PUTATIVE (JCVI)-RELATED"/>
    <property type="match status" value="1"/>
</dbReference>
<evidence type="ECO:0000313" key="6">
    <source>
        <dbReference type="Proteomes" id="UP000035721"/>
    </source>
</evidence>
<evidence type="ECO:0000259" key="4">
    <source>
        <dbReference type="Pfam" id="PF01494"/>
    </source>
</evidence>
<dbReference type="Gene3D" id="3.30.70.2450">
    <property type="match status" value="1"/>
</dbReference>
<gene>
    <name evidence="5" type="ORF">BN12_20033</name>
</gene>
<dbReference type="STRING" id="1194083.BN12_20033"/>
<comment type="cofactor">
    <cofactor evidence="1">
        <name>FAD</name>
        <dbReference type="ChEBI" id="CHEBI:57692"/>
    </cofactor>
</comment>
<name>A0A077LZT7_9MICO</name>
<dbReference type="InterPro" id="IPR050641">
    <property type="entry name" value="RIFMO-like"/>
</dbReference>
<dbReference type="InterPro" id="IPR036188">
    <property type="entry name" value="FAD/NAD-bd_sf"/>
</dbReference>
<accession>A0A077LZT7</accession>
<dbReference type="GO" id="GO:0071949">
    <property type="term" value="F:FAD binding"/>
    <property type="evidence" value="ECO:0007669"/>
    <property type="project" value="InterPro"/>
</dbReference>
<proteinExistence type="predicted"/>
<dbReference type="AlphaFoldDB" id="A0A077LZT7"/>
<dbReference type="EMBL" id="CAJB01000112">
    <property type="protein sequence ID" value="CCH77490.1"/>
    <property type="molecule type" value="Genomic_DNA"/>
</dbReference>
<reference evidence="5 6" key="1">
    <citation type="journal article" date="2013" name="ISME J.">
        <title>A metabolic model for members of the genus Tetrasphaera involved in enhanced biological phosphorus removal.</title>
        <authorList>
            <person name="Kristiansen R."/>
            <person name="Nguyen H.T.T."/>
            <person name="Saunders A.M."/>
            <person name="Nielsen J.L."/>
            <person name="Wimmer R."/>
            <person name="Le V.Q."/>
            <person name="McIlroy S.J."/>
            <person name="Petrovski S."/>
            <person name="Seviour R.J."/>
            <person name="Calteau A."/>
            <person name="Nielsen K.L."/>
            <person name="Nielsen P.H."/>
        </authorList>
    </citation>
    <scope>NUCLEOTIDE SEQUENCE [LARGE SCALE GENOMIC DNA]</scope>
    <source>
        <strain evidence="5 6">T1-X7</strain>
    </source>
</reference>
<dbReference type="PANTHER" id="PTHR43004">
    <property type="entry name" value="TRK SYSTEM POTASSIUM UPTAKE PROTEIN"/>
    <property type="match status" value="1"/>
</dbReference>
<dbReference type="RefSeq" id="WP_048549604.1">
    <property type="nucleotide sequence ID" value="NZ_HF570958.1"/>
</dbReference>
<dbReference type="InterPro" id="IPR002938">
    <property type="entry name" value="FAD-bd"/>
</dbReference>
<dbReference type="GO" id="GO:0016709">
    <property type="term" value="F:oxidoreductase activity, acting on paired donors, with incorporation or reduction of molecular oxygen, NAD(P)H as one donor, and incorporation of one atom of oxygen"/>
    <property type="evidence" value="ECO:0007669"/>
    <property type="project" value="UniProtKB-ARBA"/>
</dbReference>
<keyword evidence="5" id="KW-0503">Monooxygenase</keyword>
<dbReference type="SUPFAM" id="SSF51905">
    <property type="entry name" value="FAD/NAD(P)-binding domain"/>
    <property type="match status" value="1"/>
</dbReference>
<dbReference type="Gene3D" id="3.40.30.120">
    <property type="match status" value="1"/>
</dbReference>
<dbReference type="PRINTS" id="PR00420">
    <property type="entry name" value="RNGMNOXGNASE"/>
</dbReference>
<keyword evidence="2" id="KW-0285">Flavoprotein</keyword>
<dbReference type="Proteomes" id="UP000035721">
    <property type="component" value="Unassembled WGS sequence"/>
</dbReference>
<evidence type="ECO:0000256" key="1">
    <source>
        <dbReference type="ARBA" id="ARBA00001974"/>
    </source>
</evidence>
<comment type="caution">
    <text evidence="5">The sequence shown here is derived from an EMBL/GenBank/DDBJ whole genome shotgun (WGS) entry which is preliminary data.</text>
</comment>
<evidence type="ECO:0000256" key="2">
    <source>
        <dbReference type="ARBA" id="ARBA00022630"/>
    </source>
</evidence>
<dbReference type="Gene3D" id="3.50.50.60">
    <property type="entry name" value="FAD/NAD(P)-binding domain"/>
    <property type="match status" value="1"/>
</dbReference>
<feature type="domain" description="FAD-binding" evidence="4">
    <location>
        <begin position="2"/>
        <end position="331"/>
    </location>
</feature>
<evidence type="ECO:0000313" key="5">
    <source>
        <dbReference type="EMBL" id="CCH77490.1"/>
    </source>
</evidence>
<keyword evidence="5" id="KW-0560">Oxidoreductase</keyword>
<organism evidence="5 6">
    <name type="scientific">Nostocoides japonicum T1-X7</name>
    <dbReference type="NCBI Taxonomy" id="1194083"/>
    <lineage>
        <taxon>Bacteria</taxon>
        <taxon>Bacillati</taxon>
        <taxon>Actinomycetota</taxon>
        <taxon>Actinomycetes</taxon>
        <taxon>Micrococcales</taxon>
        <taxon>Intrasporangiaceae</taxon>
        <taxon>Nostocoides</taxon>
    </lineage>
</organism>
<keyword evidence="6" id="KW-1185">Reference proteome</keyword>
<protein>
    <submittedName>
        <fullName evidence="5">Putative FAD-dependent monooxygenase</fullName>
    </submittedName>
</protein>
<sequence>MIDVIIAGAGPTGVWLASELRLQGVDVLVVEKAERPTPVVRALGINARTVEILDMRGLWDAFTEFAQPHPLTGYVAGIMKPPPADLDTTYPHVYAIHQTVTERLLREHAAQSGVEVRYCVGVVGLTQTHDRVRARLADGTELEARFLVGCDGGRSTVRKAIGVPFDGEPSTSEFLLGEMELTDPWERIVEVMSEVRQRVHAFGAVPLGDSMYRVVVPASGVADREAAVSLEEVRSQLVAFADTDFGARSPRWLSRFGDATRLAQTYRVGRVLLAGDAAHIHPPFGGQGLNLGLHDATNLGWKLAAEVAGRAPAGLLDSYEAERRPVALDVLGTTRAFGEILSIGPGPKAVQHLVEQLMEFEEVNRFLVEKVTAIGVRYDLGDDDPRVGRHQRDIPVGTGRLYELLRGGRGLLLDPTGRLTIDGWQDRVDRAFIDDAPAGPATLIRPDGHVAWRGDDEDGLRAALRRWFGEADPEPAVVAMPGAAR</sequence>
<evidence type="ECO:0000256" key="3">
    <source>
        <dbReference type="ARBA" id="ARBA00022827"/>
    </source>
</evidence>
<dbReference type="Pfam" id="PF21274">
    <property type="entry name" value="Rng_hyd_C"/>
    <property type="match status" value="1"/>
</dbReference>
<dbReference type="Pfam" id="PF01494">
    <property type="entry name" value="FAD_binding_3"/>
    <property type="match status" value="1"/>
</dbReference>